<reference evidence="2 3" key="1">
    <citation type="submission" date="2016-11" db="EMBL/GenBank/DDBJ databases">
        <title>Genome sequence and comparative genomic analysis of clinical strain Elizabethkingia meningoseptica 61421 PRCM.</title>
        <authorList>
            <person name="Wang M."/>
            <person name="Hu S."/>
            <person name="Cao L."/>
            <person name="Jiang T."/>
            <person name="Zhou Y."/>
            <person name="Ming D."/>
        </authorList>
    </citation>
    <scope>NUCLEOTIDE SEQUENCE [LARGE SCALE GENOMIC DNA]</scope>
    <source>
        <strain evidence="2 3">61421 PRCM</strain>
    </source>
</reference>
<keyword evidence="1" id="KW-1133">Transmembrane helix</keyword>
<name>A0A1V3U1S3_ELIME</name>
<dbReference type="OrthoDB" id="706213at2"/>
<evidence type="ECO:0000313" key="2">
    <source>
        <dbReference type="EMBL" id="OOH96617.1"/>
    </source>
</evidence>
<protein>
    <recommendedName>
        <fullName evidence="4">DUF304 domain-containing protein</fullName>
    </recommendedName>
</protein>
<evidence type="ECO:0000313" key="3">
    <source>
        <dbReference type="Proteomes" id="UP000188947"/>
    </source>
</evidence>
<evidence type="ECO:0008006" key="4">
    <source>
        <dbReference type="Google" id="ProtNLM"/>
    </source>
</evidence>
<sequence>MQKEYYLSGFRSKAIGIILMIVGISLFFIGFDINAGFWRNFNLMVLDFSGVFHFLFSLLILIFKIGFIIFGVYSLKYSGKVIRAKIDHKGLYFKEITGTNKYERLAFDLNPLIFIPYSEIKEIYIEKSFFRGKGIVLKTKDKTKKLITLDVLSNKEKEEIISIARRHIKS</sequence>
<keyword evidence="1" id="KW-0472">Membrane</keyword>
<evidence type="ECO:0000256" key="1">
    <source>
        <dbReference type="SAM" id="Phobius"/>
    </source>
</evidence>
<feature type="transmembrane region" description="Helical" evidence="1">
    <location>
        <begin position="51"/>
        <end position="75"/>
    </location>
</feature>
<dbReference type="AlphaFoldDB" id="A0A1V3U1S3"/>
<comment type="caution">
    <text evidence="2">The sequence shown here is derived from an EMBL/GenBank/DDBJ whole genome shotgun (WGS) entry which is preliminary data.</text>
</comment>
<dbReference type="Proteomes" id="UP000188947">
    <property type="component" value="Unassembled WGS sequence"/>
</dbReference>
<keyword evidence="1" id="KW-0812">Transmembrane</keyword>
<feature type="transmembrane region" description="Helical" evidence="1">
    <location>
        <begin position="12"/>
        <end position="31"/>
    </location>
</feature>
<gene>
    <name evidence="2" type="ORF">BMF97_04905</name>
</gene>
<dbReference type="RefSeq" id="WP_069214385.1">
    <property type="nucleotide sequence ID" value="NZ_CP016378.1"/>
</dbReference>
<dbReference type="EMBL" id="MPOG01000007">
    <property type="protein sequence ID" value="OOH96617.1"/>
    <property type="molecule type" value="Genomic_DNA"/>
</dbReference>
<organism evidence="2 3">
    <name type="scientific">Elizabethkingia meningoseptica</name>
    <name type="common">Chryseobacterium meningosepticum</name>
    <dbReference type="NCBI Taxonomy" id="238"/>
    <lineage>
        <taxon>Bacteria</taxon>
        <taxon>Pseudomonadati</taxon>
        <taxon>Bacteroidota</taxon>
        <taxon>Flavobacteriia</taxon>
        <taxon>Flavobacteriales</taxon>
        <taxon>Weeksellaceae</taxon>
        <taxon>Elizabethkingia</taxon>
    </lineage>
</organism>
<accession>A0A1V3U1S3</accession>
<dbReference type="STRING" id="238.BBD35_17205"/>
<proteinExistence type="predicted"/>
<keyword evidence="3" id="KW-1185">Reference proteome</keyword>